<evidence type="ECO:0000313" key="2">
    <source>
        <dbReference type="EMBL" id="ACA34432.1"/>
    </source>
</evidence>
<feature type="region of interest" description="Disordered" evidence="1">
    <location>
        <begin position="26"/>
        <end position="51"/>
    </location>
</feature>
<proteinExistence type="predicted"/>
<sequence length="51" mass="5427">MDAGRLRRPVAGAITVTGTRVEAVGDDVLSSGRRECGELDRSPAGRPRHQP</sequence>
<accession>B8PZX4</accession>
<feature type="compositionally biased region" description="Basic and acidic residues" evidence="1">
    <location>
        <begin position="32"/>
        <end position="43"/>
    </location>
</feature>
<dbReference type="EMBL" id="EU333169">
    <property type="protein sequence ID" value="ACA34432.1"/>
    <property type="molecule type" value="Genomic_DNA"/>
</dbReference>
<evidence type="ECO:0000256" key="1">
    <source>
        <dbReference type="SAM" id="MobiDB-lite"/>
    </source>
</evidence>
<dbReference type="AlphaFoldDB" id="B8PZX4"/>
<reference evidence="2" key="1">
    <citation type="journal article" date="2009" name="Appl. Environ. Microbiol.">
        <title>Isolation and characterization of metalloproteases with a novel domain structure by construction and screening of metagenomic libraries.</title>
        <authorList>
            <person name="Waschkowitz T."/>
            <person name="Rockstroh S."/>
            <person name="Daniel R."/>
        </authorList>
    </citation>
    <scope>NUCLEOTIDE SEQUENCE</scope>
</reference>
<name>B8PZX4_9BACT</name>
<protein>
    <submittedName>
        <fullName evidence="2">Uncharacterized protein</fullName>
    </submittedName>
</protein>
<organism evidence="2">
    <name type="scientific">uncultured bacterium pTW3</name>
    <dbReference type="NCBI Taxonomy" id="504467"/>
    <lineage>
        <taxon>Bacteria</taxon>
        <taxon>Candidatus Dojkabacteria</taxon>
        <taxon>environmental samples</taxon>
    </lineage>
</organism>